<dbReference type="Gene3D" id="3.40.50.1110">
    <property type="entry name" value="SGNH hydrolase"/>
    <property type="match status" value="1"/>
</dbReference>
<dbReference type="SUPFAM" id="SSF52266">
    <property type="entry name" value="SGNH hydrolase"/>
    <property type="match status" value="1"/>
</dbReference>
<dbReference type="InterPro" id="IPR036514">
    <property type="entry name" value="SGNH_hydro_sf"/>
</dbReference>
<dbReference type="RefSeq" id="WP_058723829.1">
    <property type="nucleotide sequence ID" value="NZ_JANGBT010000027.1"/>
</dbReference>
<feature type="domain" description="SGNH hydrolase-type esterase" evidence="1">
    <location>
        <begin position="7"/>
        <end position="203"/>
    </location>
</feature>
<evidence type="ECO:0000259" key="1">
    <source>
        <dbReference type="Pfam" id="PF13472"/>
    </source>
</evidence>
<name>A0A0W7TM83_9FIRM</name>
<protein>
    <submittedName>
        <fullName evidence="2">Lipolytic enzyme, G-D-S-L</fullName>
    </submittedName>
</protein>
<dbReference type="InterPro" id="IPR013830">
    <property type="entry name" value="SGNH_hydro"/>
</dbReference>
<evidence type="ECO:0000313" key="3">
    <source>
        <dbReference type="EMBL" id="MST93568.1"/>
    </source>
</evidence>
<evidence type="ECO:0000313" key="4">
    <source>
        <dbReference type="Proteomes" id="UP000053433"/>
    </source>
</evidence>
<accession>A0A0W7TM83</accession>
<dbReference type="AlphaFoldDB" id="A0A0W7TM83"/>
<comment type="caution">
    <text evidence="2">The sequence shown here is derived from an EMBL/GenBank/DDBJ whole genome shotgun (WGS) entry which is preliminary data.</text>
</comment>
<sequence length="217" mass="23827">MKKHIVCIGDSNTHGYCAEPSDCADGGIRFNEEERWTCLLQKGLGVGYLVTEEGHSGRTTVFADPLHENMDVFSYVSALLKSHEYIDLLIIMLGTNDSKERFNASAASIAGGMERLCRKAMGTDCWAPGTKPNLLIISPPPVGKGVETSVVADEMGVGSVEKTEKLAIYYRQKADLLGIHFLDAAGCEFNQVDFMHLTQKGHRQLADLILEKLTHIL</sequence>
<evidence type="ECO:0000313" key="2">
    <source>
        <dbReference type="EMBL" id="KUE74926.1"/>
    </source>
</evidence>
<dbReference type="EMBL" id="VUNJ01000036">
    <property type="protein sequence ID" value="MST93568.1"/>
    <property type="molecule type" value="Genomic_DNA"/>
</dbReference>
<proteinExistence type="predicted"/>
<dbReference type="Proteomes" id="UP000053433">
    <property type="component" value="Unassembled WGS sequence"/>
</dbReference>
<evidence type="ECO:0000313" key="5">
    <source>
        <dbReference type="Proteomes" id="UP000431913"/>
    </source>
</evidence>
<reference evidence="2 4" key="1">
    <citation type="submission" date="2015-10" db="EMBL/GenBank/DDBJ databases">
        <title>A novel member of the family Ruminococcaceae isolated from human faeces.</title>
        <authorList>
            <person name="Shkoporov A.N."/>
            <person name="Chaplin A.V."/>
            <person name="Motuzova O.V."/>
            <person name="Kafarskaia L.I."/>
            <person name="Efimov B.A."/>
        </authorList>
    </citation>
    <scope>NUCLEOTIDE SEQUENCE [LARGE SCALE GENOMIC DNA]</scope>
    <source>
        <strain evidence="2 4">668</strain>
    </source>
</reference>
<dbReference type="EMBL" id="LMUA01000036">
    <property type="protein sequence ID" value="KUE74926.1"/>
    <property type="molecule type" value="Genomic_DNA"/>
</dbReference>
<dbReference type="Pfam" id="PF13472">
    <property type="entry name" value="Lipase_GDSL_2"/>
    <property type="match status" value="1"/>
</dbReference>
<reference evidence="3 5" key="2">
    <citation type="submission" date="2019-08" db="EMBL/GenBank/DDBJ databases">
        <title>In-depth cultivation of the pig gut microbiome towards novel bacterial diversity and tailored functional studies.</title>
        <authorList>
            <person name="Wylensek D."/>
            <person name="Hitch T.C.A."/>
            <person name="Clavel T."/>
        </authorList>
    </citation>
    <scope>NUCLEOTIDE SEQUENCE [LARGE SCALE GENOMIC DNA]</scope>
    <source>
        <strain evidence="3 5">WCA3-601-WT-6J</strain>
    </source>
</reference>
<dbReference type="Proteomes" id="UP000431913">
    <property type="component" value="Unassembled WGS sequence"/>
</dbReference>
<gene>
    <name evidence="2" type="ORF">ASJ35_16635</name>
    <name evidence="3" type="ORF">FYJ76_16785</name>
</gene>
<organism evidence="2 4">
    <name type="scientific">Ruthenibacterium lactatiformans</name>
    <dbReference type="NCBI Taxonomy" id="1550024"/>
    <lineage>
        <taxon>Bacteria</taxon>
        <taxon>Bacillati</taxon>
        <taxon>Bacillota</taxon>
        <taxon>Clostridia</taxon>
        <taxon>Eubacteriales</taxon>
        <taxon>Oscillospiraceae</taxon>
        <taxon>Ruthenibacterium</taxon>
    </lineage>
</organism>